<evidence type="ECO:0000313" key="1">
    <source>
        <dbReference type="EMBL" id="KKD45427.1"/>
    </source>
</evidence>
<proteinExistence type="predicted"/>
<evidence type="ECO:0000313" key="2">
    <source>
        <dbReference type="Proteomes" id="UP000033536"/>
    </source>
</evidence>
<name>A0ABR5E6J0_LISSE</name>
<organism evidence="1 2">
    <name type="scientific">Listeria seeligeri</name>
    <dbReference type="NCBI Taxonomy" id="1640"/>
    <lineage>
        <taxon>Bacteria</taxon>
        <taxon>Bacillati</taxon>
        <taxon>Bacillota</taxon>
        <taxon>Bacilli</taxon>
        <taxon>Bacillales</taxon>
        <taxon>Listeriaceae</taxon>
        <taxon>Listeria</taxon>
    </lineage>
</organism>
<dbReference type="Pfam" id="PF21983">
    <property type="entry name" value="NikA-like"/>
    <property type="match status" value="1"/>
</dbReference>
<dbReference type="RefSeq" id="WP_003746870.1">
    <property type="nucleotide sequence ID" value="NZ_JAARSA010000001.1"/>
</dbReference>
<dbReference type="InterPro" id="IPR053842">
    <property type="entry name" value="NikA-like"/>
</dbReference>
<accession>A0ABR5E6J0</accession>
<reference evidence="1 2" key="1">
    <citation type="submission" date="2015-02" db="EMBL/GenBank/DDBJ databases">
        <title>Sequencing of Listeria spp. dairy environmental strains.</title>
        <authorList>
            <person name="Muhterem-Uyar M."/>
            <person name="Wagner M."/>
            <person name="Schmitz-Esser S."/>
            <person name="Stessl B."/>
        </authorList>
    </citation>
    <scope>NUCLEOTIDE SEQUENCE [LARGE SCALE GENOMIC DNA]</scope>
    <source>
        <strain evidence="1 2">7KSM</strain>
    </source>
</reference>
<dbReference type="Proteomes" id="UP000033536">
    <property type="component" value="Unassembled WGS sequence"/>
</dbReference>
<keyword evidence="2" id="KW-1185">Reference proteome</keyword>
<comment type="caution">
    <text evidence="1">The sequence shown here is derived from an EMBL/GenBank/DDBJ whole genome shotgun (WGS) entry which is preliminary data.</text>
</comment>
<dbReference type="EMBL" id="JYOM01000014">
    <property type="protein sequence ID" value="KKD45427.1"/>
    <property type="molecule type" value="Genomic_DNA"/>
</dbReference>
<gene>
    <name evidence="1" type="ORF">UQ68_09175</name>
</gene>
<protein>
    <submittedName>
        <fullName evidence="1">Mobilization protein</fullName>
    </submittedName>
</protein>
<sequence length="104" mass="12414">MSVKTLDRQGRWRNKIVALRMSPEENEHLDKLIKLSGLSKQDYLIHRILKKEITVHYSPRVFKAFRNQINDFNELLRDAQSVDKETAELIAYTIDLLQKFREEE</sequence>